<dbReference type="GO" id="GO:0003746">
    <property type="term" value="F:translation elongation factor activity"/>
    <property type="evidence" value="ECO:0007669"/>
    <property type="project" value="UniProtKB-KW"/>
</dbReference>
<dbReference type="Gene3D" id="3.10.50.30">
    <property type="entry name" value="Transcription elongation factor, GreA/GreB, C-terminal domain"/>
    <property type="match status" value="1"/>
</dbReference>
<dbReference type="SUPFAM" id="SSF46557">
    <property type="entry name" value="GreA transcript cleavage protein, N-terminal domain"/>
    <property type="match status" value="1"/>
</dbReference>
<evidence type="ECO:0000313" key="13">
    <source>
        <dbReference type="Proteomes" id="UP000009320"/>
    </source>
</evidence>
<dbReference type="InterPro" id="IPR022691">
    <property type="entry name" value="Tscrpt_elong_fac_GreA/B_N"/>
</dbReference>
<dbReference type="GO" id="GO:0006354">
    <property type="term" value="P:DNA-templated transcription elongation"/>
    <property type="evidence" value="ECO:0007669"/>
    <property type="project" value="TreeGrafter"/>
</dbReference>
<dbReference type="GO" id="GO:0003677">
    <property type="term" value="F:DNA binding"/>
    <property type="evidence" value="ECO:0007669"/>
    <property type="project" value="UniProtKB-UniRule"/>
</dbReference>
<dbReference type="PIRSF" id="PIRSF006092">
    <property type="entry name" value="GreA_GreB"/>
    <property type="match status" value="1"/>
</dbReference>
<dbReference type="InterPro" id="IPR001437">
    <property type="entry name" value="Tscrpt_elong_fac_GreA/B_C"/>
</dbReference>
<dbReference type="InterPro" id="IPR036953">
    <property type="entry name" value="GreA/GreB_C_sf"/>
</dbReference>
<evidence type="ECO:0000256" key="5">
    <source>
        <dbReference type="ARBA" id="ARBA00023163"/>
    </source>
</evidence>
<evidence type="ECO:0000259" key="10">
    <source>
        <dbReference type="Pfam" id="PF01272"/>
    </source>
</evidence>
<dbReference type="eggNOG" id="COG0782">
    <property type="taxonomic scope" value="Bacteria"/>
</dbReference>
<evidence type="ECO:0000256" key="9">
    <source>
        <dbReference type="RuleBase" id="RU000556"/>
    </source>
</evidence>
<dbReference type="RefSeq" id="WP_008470706.1">
    <property type="nucleotide sequence ID" value="NZ_AYZP01000002.1"/>
</dbReference>
<evidence type="ECO:0000259" key="11">
    <source>
        <dbReference type="Pfam" id="PF03449"/>
    </source>
</evidence>
<dbReference type="GeneID" id="82847048"/>
<dbReference type="GO" id="GO:0070063">
    <property type="term" value="F:RNA polymerase binding"/>
    <property type="evidence" value="ECO:0007669"/>
    <property type="project" value="InterPro"/>
</dbReference>
<evidence type="ECO:0000256" key="3">
    <source>
        <dbReference type="ARBA" id="ARBA00023015"/>
    </source>
</evidence>
<dbReference type="Proteomes" id="UP000009320">
    <property type="component" value="Unassembled WGS sequence"/>
</dbReference>
<dbReference type="InterPro" id="IPR018151">
    <property type="entry name" value="TF_GreA/GreB_CS"/>
</dbReference>
<dbReference type="PANTHER" id="PTHR30437">
    <property type="entry name" value="TRANSCRIPTION ELONGATION FACTOR GREA"/>
    <property type="match status" value="1"/>
</dbReference>
<evidence type="ECO:0000256" key="6">
    <source>
        <dbReference type="ARBA" id="ARBA00024916"/>
    </source>
</evidence>
<dbReference type="Pfam" id="PF03449">
    <property type="entry name" value="GreA_GreB_N"/>
    <property type="match status" value="1"/>
</dbReference>
<gene>
    <name evidence="8" type="primary">greA</name>
    <name evidence="12" type="ORF">BN55_00445</name>
</gene>
<dbReference type="NCBIfam" id="TIGR01462">
    <property type="entry name" value="greA"/>
    <property type="match status" value="1"/>
</dbReference>
<dbReference type="InterPro" id="IPR036805">
    <property type="entry name" value="Tscrpt_elong_fac_GreA/B_N_sf"/>
</dbReference>
<keyword evidence="5 8" id="KW-0804">Transcription</keyword>
<keyword evidence="3 8" id="KW-0805">Transcription regulation</keyword>
<evidence type="ECO:0000256" key="1">
    <source>
        <dbReference type="ARBA" id="ARBA00008213"/>
    </source>
</evidence>
<keyword evidence="12" id="KW-0251">Elongation factor</keyword>
<dbReference type="SUPFAM" id="SSF54534">
    <property type="entry name" value="FKBP-like"/>
    <property type="match status" value="1"/>
</dbReference>
<dbReference type="GO" id="GO:0032784">
    <property type="term" value="P:regulation of DNA-templated transcription elongation"/>
    <property type="evidence" value="ECO:0007669"/>
    <property type="project" value="UniProtKB-UniRule"/>
</dbReference>
<feature type="domain" description="Transcription elongation factor GreA/GreB N-terminal" evidence="11">
    <location>
        <begin position="7"/>
        <end position="76"/>
    </location>
</feature>
<dbReference type="PROSITE" id="PS00829">
    <property type="entry name" value="GREAB_1"/>
    <property type="match status" value="1"/>
</dbReference>
<dbReference type="InterPro" id="IPR028624">
    <property type="entry name" value="Tscrpt_elong_fac_GreA/B"/>
</dbReference>
<dbReference type="PATRIC" id="fig|1423758.3.peg.996"/>
<dbReference type="Pfam" id="PF01272">
    <property type="entry name" value="GreA_GreB"/>
    <property type="match status" value="1"/>
</dbReference>
<proteinExistence type="inferred from homology"/>
<dbReference type="NCBIfam" id="NF001263">
    <property type="entry name" value="PRK00226.1-4"/>
    <property type="match status" value="1"/>
</dbReference>
<name>I7L648_9LACO</name>
<feature type="domain" description="Transcription elongation factor GreA/GreB C-terminal" evidence="10">
    <location>
        <begin position="85"/>
        <end position="157"/>
    </location>
</feature>
<organism evidence="12 13">
    <name type="scientific">Lactobacillus hominis DSM 23910 = CRBIP 24.179</name>
    <dbReference type="NCBI Taxonomy" id="1423758"/>
    <lineage>
        <taxon>Bacteria</taxon>
        <taxon>Bacillati</taxon>
        <taxon>Bacillota</taxon>
        <taxon>Bacilli</taxon>
        <taxon>Lactobacillales</taxon>
        <taxon>Lactobacillaceae</taxon>
        <taxon>Lactobacillus</taxon>
    </lineage>
</organism>
<evidence type="ECO:0000256" key="7">
    <source>
        <dbReference type="ARBA" id="ARBA00030776"/>
    </source>
</evidence>
<dbReference type="PROSITE" id="PS00830">
    <property type="entry name" value="GREAB_2"/>
    <property type="match status" value="1"/>
</dbReference>
<evidence type="ECO:0000313" key="12">
    <source>
        <dbReference type="EMBL" id="CCI81807.1"/>
    </source>
</evidence>
<keyword evidence="12" id="KW-0648">Protein biosynthesis</keyword>
<dbReference type="PANTHER" id="PTHR30437:SF4">
    <property type="entry name" value="TRANSCRIPTION ELONGATION FACTOR GREA"/>
    <property type="match status" value="1"/>
</dbReference>
<dbReference type="FunFam" id="1.10.287.180:FF:000001">
    <property type="entry name" value="Transcription elongation factor GreA"/>
    <property type="match status" value="1"/>
</dbReference>
<evidence type="ECO:0000256" key="2">
    <source>
        <dbReference type="ARBA" id="ARBA00013729"/>
    </source>
</evidence>
<comment type="function">
    <text evidence="6 8 9">Necessary for efficient RNA polymerase transcription elongation past template-encoded arresting sites. The arresting sites in DNA have the property of trapping a certain fraction of elongating RNA polymerases that pass through, resulting in locked ternary complexes. Cleavage of the nascent transcript by cleavage factors such as GreA or GreB allows the resumption of elongation from the new 3'terminus. GreA releases sequences of 2 to 3 nucleotides.</text>
</comment>
<dbReference type="AlphaFoldDB" id="I7L648"/>
<evidence type="ECO:0000256" key="8">
    <source>
        <dbReference type="HAMAP-Rule" id="MF_00105"/>
    </source>
</evidence>
<evidence type="ECO:0000256" key="4">
    <source>
        <dbReference type="ARBA" id="ARBA00023125"/>
    </source>
</evidence>
<keyword evidence="4 8" id="KW-0238">DNA-binding</keyword>
<comment type="caution">
    <text evidence="12">The sequence shown here is derived from an EMBL/GenBank/DDBJ whole genome shotgun (WGS) entry which is preliminary data.</text>
</comment>
<dbReference type="STRING" id="1423758.FC41_GL000985"/>
<dbReference type="InterPro" id="IPR006359">
    <property type="entry name" value="Tscrpt_elong_fac_GreA"/>
</dbReference>
<dbReference type="InterPro" id="IPR023459">
    <property type="entry name" value="Tscrpt_elong_fac_GreA/B_fam"/>
</dbReference>
<dbReference type="Gene3D" id="1.10.287.180">
    <property type="entry name" value="Transcription elongation factor, GreA/GreB, N-terminal domain"/>
    <property type="match status" value="1"/>
</dbReference>
<accession>I7L648</accession>
<protein>
    <recommendedName>
        <fullName evidence="2 8">Transcription elongation factor GreA</fullName>
    </recommendedName>
    <alternativeName>
        <fullName evidence="7 8">Transcript cleavage factor GreA</fullName>
    </alternativeName>
</protein>
<keyword evidence="13" id="KW-1185">Reference proteome</keyword>
<dbReference type="EMBL" id="CAKE01000010">
    <property type="protein sequence ID" value="CCI81807.1"/>
    <property type="molecule type" value="Genomic_DNA"/>
</dbReference>
<comment type="similarity">
    <text evidence="1 8 9">Belongs to the GreA/GreB family.</text>
</comment>
<reference evidence="12 13" key="1">
    <citation type="submission" date="2012-06" db="EMBL/GenBank/DDBJ databases">
        <title>Draft Genome Sequence of Lactobacillus hominis Strain CRBIP 24.179T, isolated from human intestine.</title>
        <authorList>
            <person name="Cousin S."/>
            <person name="Ma L."/>
            <person name="Bizet C."/>
            <person name="Loux V."/>
            <person name="Bouchier C."/>
            <person name="Clermont D."/>
            <person name="Creno S."/>
        </authorList>
    </citation>
    <scope>NUCLEOTIDE SEQUENCE [LARGE SCALE GENOMIC DNA]</scope>
    <source>
        <strain evidence="13">CRBIP 24.179T</strain>
    </source>
</reference>
<dbReference type="OrthoDB" id="9808774at2"/>
<dbReference type="HAMAP" id="MF_00105">
    <property type="entry name" value="GreA_GreB"/>
    <property type="match status" value="1"/>
</dbReference>
<dbReference type="FunFam" id="3.10.50.30:FF:000001">
    <property type="entry name" value="Transcription elongation factor GreA"/>
    <property type="match status" value="1"/>
</dbReference>
<sequence>MAEKVYPMTAEGKEKLQKELKDLKLVKRPEVIERIKVARSFGDLSENSEYDAAKDEQSAVEQRIIQIEQMLKYAQVIDADSVDPNEVSIGKTVTYTEVGTDDPETYTIVGSDESDPLNGKISNDSPIAQALLGKKKGEKVTINTPGGTFDVTINDVKTNANA</sequence>
<dbReference type="NCBIfam" id="NF001261">
    <property type="entry name" value="PRK00226.1-2"/>
    <property type="match status" value="1"/>
</dbReference>